<protein>
    <submittedName>
        <fullName evidence="2">Uncharacterized protein</fullName>
    </submittedName>
</protein>
<proteinExistence type="predicted"/>
<sequence>MVSTLNTFYPHIDSMDPVCDGQVTLSEAFIGADKNVHVQYATCPKYGSKVKTLEARQAPIDVFNLTGATSCFTPSGGGPNCEVERTEARTRRERRQRNPLGNTTNRAIQRRISTHPLARSPILPK</sequence>
<evidence type="ECO:0000313" key="3">
    <source>
        <dbReference type="Proteomes" id="UP001215598"/>
    </source>
</evidence>
<evidence type="ECO:0000256" key="1">
    <source>
        <dbReference type="SAM" id="MobiDB-lite"/>
    </source>
</evidence>
<name>A0AAD7I0V3_9AGAR</name>
<evidence type="ECO:0000313" key="2">
    <source>
        <dbReference type="EMBL" id="KAJ7732666.1"/>
    </source>
</evidence>
<organism evidence="2 3">
    <name type="scientific">Mycena metata</name>
    <dbReference type="NCBI Taxonomy" id="1033252"/>
    <lineage>
        <taxon>Eukaryota</taxon>
        <taxon>Fungi</taxon>
        <taxon>Dikarya</taxon>
        <taxon>Basidiomycota</taxon>
        <taxon>Agaricomycotina</taxon>
        <taxon>Agaricomycetes</taxon>
        <taxon>Agaricomycetidae</taxon>
        <taxon>Agaricales</taxon>
        <taxon>Marasmiineae</taxon>
        <taxon>Mycenaceae</taxon>
        <taxon>Mycena</taxon>
    </lineage>
</organism>
<keyword evidence="3" id="KW-1185">Reference proteome</keyword>
<reference evidence="2" key="1">
    <citation type="submission" date="2023-03" db="EMBL/GenBank/DDBJ databases">
        <title>Massive genome expansion in bonnet fungi (Mycena s.s.) driven by repeated elements and novel gene families across ecological guilds.</title>
        <authorList>
            <consortium name="Lawrence Berkeley National Laboratory"/>
            <person name="Harder C.B."/>
            <person name="Miyauchi S."/>
            <person name="Viragh M."/>
            <person name="Kuo A."/>
            <person name="Thoen E."/>
            <person name="Andreopoulos B."/>
            <person name="Lu D."/>
            <person name="Skrede I."/>
            <person name="Drula E."/>
            <person name="Henrissat B."/>
            <person name="Morin E."/>
            <person name="Kohler A."/>
            <person name="Barry K."/>
            <person name="LaButti K."/>
            <person name="Morin E."/>
            <person name="Salamov A."/>
            <person name="Lipzen A."/>
            <person name="Mereny Z."/>
            <person name="Hegedus B."/>
            <person name="Baldrian P."/>
            <person name="Stursova M."/>
            <person name="Weitz H."/>
            <person name="Taylor A."/>
            <person name="Grigoriev I.V."/>
            <person name="Nagy L.G."/>
            <person name="Martin F."/>
            <person name="Kauserud H."/>
        </authorList>
    </citation>
    <scope>NUCLEOTIDE SEQUENCE</scope>
    <source>
        <strain evidence="2">CBHHK182m</strain>
    </source>
</reference>
<accession>A0AAD7I0V3</accession>
<dbReference type="AlphaFoldDB" id="A0AAD7I0V3"/>
<feature type="region of interest" description="Disordered" evidence="1">
    <location>
        <begin position="74"/>
        <end position="125"/>
    </location>
</feature>
<dbReference type="EMBL" id="JARKIB010000143">
    <property type="protein sequence ID" value="KAJ7732666.1"/>
    <property type="molecule type" value="Genomic_DNA"/>
</dbReference>
<dbReference type="Proteomes" id="UP001215598">
    <property type="component" value="Unassembled WGS sequence"/>
</dbReference>
<gene>
    <name evidence="2" type="ORF">B0H16DRAFT_1580635</name>
</gene>
<comment type="caution">
    <text evidence="2">The sequence shown here is derived from an EMBL/GenBank/DDBJ whole genome shotgun (WGS) entry which is preliminary data.</text>
</comment>